<evidence type="ECO:0008006" key="5">
    <source>
        <dbReference type="Google" id="ProtNLM"/>
    </source>
</evidence>
<evidence type="ECO:0000256" key="2">
    <source>
        <dbReference type="SAM" id="SignalP"/>
    </source>
</evidence>
<evidence type="ECO:0000313" key="3">
    <source>
        <dbReference type="EMBL" id="KAL1413823.1"/>
    </source>
</evidence>
<feature type="signal peptide" evidence="2">
    <location>
        <begin position="1"/>
        <end position="19"/>
    </location>
</feature>
<reference evidence="3 4" key="1">
    <citation type="submission" date="2023-08" db="EMBL/GenBank/DDBJ databases">
        <title>Annotated Genome Sequence of Vanrija albida AlHP1.</title>
        <authorList>
            <person name="Herzog R."/>
        </authorList>
    </citation>
    <scope>NUCLEOTIDE SEQUENCE [LARGE SCALE GENOMIC DNA]</scope>
    <source>
        <strain evidence="3 4">AlHP1</strain>
    </source>
</reference>
<comment type="caution">
    <text evidence="3">The sequence shown here is derived from an EMBL/GenBank/DDBJ whole genome shotgun (WGS) entry which is preliminary data.</text>
</comment>
<sequence>MAPTAALFAALVAAAVASAQSTVTVAPAAPTTAPSAPAAPAVSPKPLTEYNIPYSAIPYQVNPYPVLRGPQSGYNLCNSTTEGPDALCQTAVFNSIEDFCIWGGPGTTGTDTIGVVEAAVVAYCSRSGHGARIFPEGTFQSLQFMKTPAYIQIVGYFNQTAGANLAPTDTGGELDPHGADLLGNPLGGLFYSTGFSNGDGKTYVQTQSWNNFVGSGVFCLKLCDPSYSTDKNYCQNIYDLIGCTYNMPADYATLQKGGVFESCEGEIQDEVGTYTSNGQTYTWSQPETLAASTTLPWTPRVPASSNCKTYQSTDLFPIASLGYQSAAAASSASAASAASASASATPSVSNGKAGAAASASRTGSGSAAGASSTSKGSAGLLGATTSPVVALAALMAAACLAL</sequence>
<name>A0ABR3QHC0_9TREE</name>
<protein>
    <recommendedName>
        <fullName evidence="5">Macrofage activating glycoprotein</fullName>
    </recommendedName>
</protein>
<dbReference type="Proteomes" id="UP001565368">
    <property type="component" value="Unassembled WGS sequence"/>
</dbReference>
<dbReference type="EMBL" id="JBBXJM010000001">
    <property type="protein sequence ID" value="KAL1413823.1"/>
    <property type="molecule type" value="Genomic_DNA"/>
</dbReference>
<feature type="chain" id="PRO_5047090291" description="Macrofage activating glycoprotein" evidence="2">
    <location>
        <begin position="20"/>
        <end position="402"/>
    </location>
</feature>
<accession>A0ABR3QHC0</accession>
<feature type="region of interest" description="Disordered" evidence="1">
    <location>
        <begin position="344"/>
        <end position="378"/>
    </location>
</feature>
<feature type="compositionally biased region" description="Low complexity" evidence="1">
    <location>
        <begin position="351"/>
        <end position="378"/>
    </location>
</feature>
<gene>
    <name evidence="3" type="ORF">Q8F55_001607</name>
</gene>
<dbReference type="GeneID" id="95982650"/>
<organism evidence="3 4">
    <name type="scientific">Vanrija albida</name>
    <dbReference type="NCBI Taxonomy" id="181172"/>
    <lineage>
        <taxon>Eukaryota</taxon>
        <taxon>Fungi</taxon>
        <taxon>Dikarya</taxon>
        <taxon>Basidiomycota</taxon>
        <taxon>Agaricomycotina</taxon>
        <taxon>Tremellomycetes</taxon>
        <taxon>Trichosporonales</taxon>
        <taxon>Trichosporonaceae</taxon>
        <taxon>Vanrija</taxon>
    </lineage>
</organism>
<keyword evidence="4" id="KW-1185">Reference proteome</keyword>
<evidence type="ECO:0000256" key="1">
    <source>
        <dbReference type="SAM" id="MobiDB-lite"/>
    </source>
</evidence>
<proteinExistence type="predicted"/>
<dbReference type="RefSeq" id="XP_069213767.1">
    <property type="nucleotide sequence ID" value="XM_069350223.1"/>
</dbReference>
<evidence type="ECO:0000313" key="4">
    <source>
        <dbReference type="Proteomes" id="UP001565368"/>
    </source>
</evidence>
<keyword evidence="2" id="KW-0732">Signal</keyword>